<comment type="subcellular location">
    <subcellularLocation>
        <location evidence="1">Vacuole membrane</location>
        <topology evidence="1">Multi-pass membrane protein</topology>
    </subcellularLocation>
</comment>
<evidence type="ECO:0000256" key="7">
    <source>
        <dbReference type="SAM" id="Phobius"/>
    </source>
</evidence>
<name>D4AIV8_ARTBC</name>
<keyword evidence="2" id="KW-0926">Vacuole</keyword>
<dbReference type="InterPro" id="IPR042267">
    <property type="entry name" value="VTC_sf"/>
</dbReference>
<dbReference type="Gene3D" id="3.20.100.30">
    <property type="entry name" value="VTC, catalytic tunnel domain"/>
    <property type="match status" value="1"/>
</dbReference>
<evidence type="ECO:0000256" key="4">
    <source>
        <dbReference type="ARBA" id="ARBA00022989"/>
    </source>
</evidence>
<dbReference type="InterPro" id="IPR051572">
    <property type="entry name" value="VTC_Complex_Subunit"/>
</dbReference>
<dbReference type="InterPro" id="IPR003807">
    <property type="entry name" value="DUF202"/>
</dbReference>
<dbReference type="Pfam" id="PF02656">
    <property type="entry name" value="DUF202"/>
    <property type="match status" value="1"/>
</dbReference>
<evidence type="ECO:0000259" key="9">
    <source>
        <dbReference type="PROSITE" id="PS51382"/>
    </source>
</evidence>
<evidence type="ECO:0000256" key="6">
    <source>
        <dbReference type="SAM" id="MobiDB-lite"/>
    </source>
</evidence>
<proteinExistence type="predicted"/>
<feature type="transmembrane region" description="Helical" evidence="7">
    <location>
        <begin position="830"/>
        <end position="848"/>
    </location>
</feature>
<evidence type="ECO:0000256" key="2">
    <source>
        <dbReference type="ARBA" id="ARBA00022554"/>
    </source>
</evidence>
<dbReference type="InterPro" id="IPR004331">
    <property type="entry name" value="SPX_dom"/>
</dbReference>
<dbReference type="eggNOG" id="KOG1161">
    <property type="taxonomic scope" value="Eukaryota"/>
</dbReference>
<keyword evidence="11" id="KW-1185">Reference proteome</keyword>
<dbReference type="EMBL" id="ABSU01000001">
    <property type="protein sequence ID" value="EFE36681.1"/>
    <property type="molecule type" value="Genomic_DNA"/>
</dbReference>
<evidence type="ECO:0000313" key="10">
    <source>
        <dbReference type="EMBL" id="EFE36681.1"/>
    </source>
</evidence>
<dbReference type="PANTHER" id="PTHR46140:SF2">
    <property type="entry name" value="VACUOLAR TRANSPORTER CHAPERONE 3 COMPLEX SUBUNIT 3-RELATED"/>
    <property type="match status" value="1"/>
</dbReference>
<keyword evidence="3 7" id="KW-0812">Transmembrane</keyword>
<feature type="chain" id="PRO_5003053469" description="SPX domain-containing protein" evidence="8">
    <location>
        <begin position="18"/>
        <end position="928"/>
    </location>
</feature>
<feature type="transmembrane region" description="Helical" evidence="7">
    <location>
        <begin position="868"/>
        <end position="888"/>
    </location>
</feature>
<dbReference type="GeneID" id="9524435"/>
<accession>D4AIV8</accession>
<dbReference type="RefSeq" id="XP_003017326.1">
    <property type="nucleotide sequence ID" value="XM_003017280.1"/>
</dbReference>
<dbReference type="AlphaFoldDB" id="D4AIV8"/>
<evidence type="ECO:0000256" key="5">
    <source>
        <dbReference type="ARBA" id="ARBA00023136"/>
    </source>
</evidence>
<evidence type="ECO:0000256" key="1">
    <source>
        <dbReference type="ARBA" id="ARBA00004128"/>
    </source>
</evidence>
<feature type="compositionally biased region" description="Polar residues" evidence="6">
    <location>
        <begin position="727"/>
        <end position="747"/>
    </location>
</feature>
<dbReference type="OMA" id="SFKFWVH"/>
<dbReference type="HOGENOM" id="CLU_009308_2_0_1"/>
<keyword evidence="4 7" id="KW-1133">Transmembrane helix</keyword>
<dbReference type="PROSITE" id="PS51382">
    <property type="entry name" value="SPX"/>
    <property type="match status" value="1"/>
</dbReference>
<evidence type="ECO:0000256" key="8">
    <source>
        <dbReference type="SAM" id="SignalP"/>
    </source>
</evidence>
<feature type="domain" description="SPX" evidence="9">
    <location>
        <begin position="117"/>
        <end position="275"/>
    </location>
</feature>
<dbReference type="Pfam" id="PF03105">
    <property type="entry name" value="SPX"/>
    <property type="match status" value="1"/>
</dbReference>
<dbReference type="GO" id="GO:0033254">
    <property type="term" value="C:vacuolar transporter chaperone complex"/>
    <property type="evidence" value="ECO:0007669"/>
    <property type="project" value="TreeGrafter"/>
</dbReference>
<dbReference type="Pfam" id="PF09359">
    <property type="entry name" value="VTC"/>
    <property type="match status" value="1"/>
</dbReference>
<organism evidence="10 11">
    <name type="scientific">Arthroderma benhamiae (strain ATCC MYA-4681 / CBS 112371)</name>
    <name type="common">Trichophyton mentagrophytes</name>
    <dbReference type="NCBI Taxonomy" id="663331"/>
    <lineage>
        <taxon>Eukaryota</taxon>
        <taxon>Fungi</taxon>
        <taxon>Dikarya</taxon>
        <taxon>Ascomycota</taxon>
        <taxon>Pezizomycotina</taxon>
        <taxon>Eurotiomycetes</taxon>
        <taxon>Eurotiomycetidae</taxon>
        <taxon>Onygenales</taxon>
        <taxon>Arthrodermataceae</taxon>
        <taxon>Trichophyton</taxon>
    </lineage>
</organism>
<evidence type="ECO:0000313" key="11">
    <source>
        <dbReference type="Proteomes" id="UP000008866"/>
    </source>
</evidence>
<dbReference type="GO" id="GO:0000329">
    <property type="term" value="C:fungal-type vacuole membrane"/>
    <property type="evidence" value="ECO:0007669"/>
    <property type="project" value="TreeGrafter"/>
</dbReference>
<dbReference type="GO" id="GO:0006799">
    <property type="term" value="P:polyphosphate biosynthetic process"/>
    <property type="evidence" value="ECO:0007669"/>
    <property type="project" value="UniProtKB-ARBA"/>
</dbReference>
<dbReference type="FunFam" id="3.20.100.30:FF:000002">
    <property type="entry name" value="Vacuolar transporter chaperone"/>
    <property type="match status" value="1"/>
</dbReference>
<evidence type="ECO:0000256" key="3">
    <source>
        <dbReference type="ARBA" id="ARBA00022692"/>
    </source>
</evidence>
<reference evidence="11" key="1">
    <citation type="journal article" date="2011" name="Genome Biol.">
        <title>Comparative and functional genomics provide insights into the pathogenicity of dermatophytic fungi.</title>
        <authorList>
            <person name="Burmester A."/>
            <person name="Shelest E."/>
            <person name="Gloeckner G."/>
            <person name="Heddergott C."/>
            <person name="Schindler S."/>
            <person name="Staib P."/>
            <person name="Heidel A."/>
            <person name="Felder M."/>
            <person name="Petzold A."/>
            <person name="Szafranski K."/>
            <person name="Feuermann M."/>
            <person name="Pedruzzi I."/>
            <person name="Priebe S."/>
            <person name="Groth M."/>
            <person name="Winkler R."/>
            <person name="Li W."/>
            <person name="Kniemeyer O."/>
            <person name="Schroeckh V."/>
            <person name="Hertweck C."/>
            <person name="Hube B."/>
            <person name="White T.C."/>
            <person name="Platzer M."/>
            <person name="Guthke R."/>
            <person name="Heitman J."/>
            <person name="Woestemeyer J."/>
            <person name="Zipfel P.F."/>
            <person name="Monod M."/>
            <person name="Brakhage A.A."/>
        </authorList>
    </citation>
    <scope>NUCLEOTIDE SEQUENCE [LARGE SCALE GENOMIC DNA]</scope>
    <source>
        <strain evidence="11">ATCC MYA-4681 / CBS 112371</strain>
    </source>
</reference>
<protein>
    <recommendedName>
        <fullName evidence="9">SPX domain-containing protein</fullName>
    </recommendedName>
</protein>
<dbReference type="PANTHER" id="PTHR46140">
    <property type="entry name" value="VACUOLAR TRANSPORTER CHAPERONE 1-RELATED"/>
    <property type="match status" value="1"/>
</dbReference>
<dbReference type="KEGG" id="abe:ARB_04206"/>
<dbReference type="Proteomes" id="UP000008866">
    <property type="component" value="Unassembled WGS sequence"/>
</dbReference>
<keyword evidence="8" id="KW-0732">Signal</keyword>
<sequence length="928" mass="104840">MPFSCLSAFFCLPFFDAKTLDSIMSCDINILDNIYIIISVVIARGELVPIGRISEAGEISTFLAFFSPPALALAKDETVDGVRAQLDAAVSAVSAASAVFVAARDTAAESELQLVRMRFGKTLQTSVYPPWKDHYIDYRALKKLLREHEGSEDGDDGEGRPWTDEDEENFVQELINVQLDKVNSFQVETHKRLRELTAECEAALEPVAAQQGEAKLENVKKNEAVAQETLSKLDRITEELGELEKFSRINFTGFLKAAKKHDRKRGAKYKVRPLLQVRMSQLPFNSEDYSPLLYRLSAMFSFVRSILGTEGQPMPKDGPAVDTQTGRETYTSHKFWVHADNLLEVKTYILRRLPVLVYNPNTSKELDVAQRDPSLTSLYFDNRSFDLYNQKVANKPAAGSLRLRWTGHLSDQVEVYLEKKIMNDGDSSREIRIRLKKKHINAFLNGSYKMEKIIHKIEIQGNGDPQRADNLKRDVEEIQEFIKSHGLEPMVRANYTHTAFQIPGDDRLRISLDTDLALIREDTLDFERPCREPEDWHRSDIDSRRMEFPFSEIPRGEISRFPHALLEIKIRNTSGKRRGSNVEAWLSDLMSSHLVKEAPRFSKFVHGVAQLFEDHINSFPFWLSDLDTDIRQDPETAFQQEQERIAKQAEDELAVGSFLGSRQTIPSIQHLVGSPISHMMTEESTPKTQIRIQGVVQPTSPRPEALSQSQSQSELTPRAPIPELSLPPSTEQANGAQPQPSSRPTSSLLRIPFSMSRYALAHRSPQPQLPSGVSMPSYWLKDTGPVRVEAKVWLANQRTFVKWQHICILLAGISLTMYNAAGPDKTVTRYLALVYTGFAIFTGAWGWWMYESRSRLIRERSGKDFDNVIGPLVVCLGIAVVLVLNFWFKYASIVWADPAPNAPSPTGTIAEAAPFMTARPQFQAQPNV</sequence>
<feature type="transmembrane region" description="Helical" evidence="7">
    <location>
        <begin position="800"/>
        <end position="818"/>
    </location>
</feature>
<comment type="caution">
    <text evidence="10">The sequence shown here is derived from an EMBL/GenBank/DDBJ whole genome shotgun (WGS) entry which is preliminary data.</text>
</comment>
<keyword evidence="5 7" id="KW-0472">Membrane</keyword>
<dbReference type="eggNOG" id="KOG4580">
    <property type="taxonomic scope" value="Eukaryota"/>
</dbReference>
<feature type="signal peptide" evidence="8">
    <location>
        <begin position="1"/>
        <end position="17"/>
    </location>
</feature>
<feature type="region of interest" description="Disordered" evidence="6">
    <location>
        <begin position="697"/>
        <end position="747"/>
    </location>
</feature>
<dbReference type="STRING" id="663331.D4AIV8"/>
<dbReference type="CDD" id="cd14480">
    <property type="entry name" value="SPX_VTC2_like"/>
    <property type="match status" value="1"/>
</dbReference>
<dbReference type="InterPro" id="IPR018966">
    <property type="entry name" value="VTC_domain"/>
</dbReference>
<gene>
    <name evidence="10" type="ORF">ARB_04206</name>
</gene>